<dbReference type="Proteomes" id="UP000593574">
    <property type="component" value="Unassembled WGS sequence"/>
</dbReference>
<name>A0A7J9B2S2_9ROSI</name>
<evidence type="ECO:0000313" key="1">
    <source>
        <dbReference type="EMBL" id="MBA0730492.1"/>
    </source>
</evidence>
<proteinExistence type="predicted"/>
<sequence length="48" mass="5436">MGSCLPECARKDLMHAVGSTFGGVIRSEVKREYCRLKVQLDTQRPLQK</sequence>
<dbReference type="EMBL" id="JABEZV010445537">
    <property type="protein sequence ID" value="MBA0730492.1"/>
    <property type="molecule type" value="Genomic_DNA"/>
</dbReference>
<comment type="caution">
    <text evidence="1">The sequence shown here is derived from an EMBL/GenBank/DDBJ whole genome shotgun (WGS) entry which is preliminary data.</text>
</comment>
<dbReference type="AlphaFoldDB" id="A0A7J9B2S2"/>
<accession>A0A7J9B2S2</accession>
<evidence type="ECO:0000313" key="2">
    <source>
        <dbReference type="Proteomes" id="UP000593574"/>
    </source>
</evidence>
<gene>
    <name evidence="1" type="ORF">Golax_023169</name>
</gene>
<keyword evidence="2" id="KW-1185">Reference proteome</keyword>
<feature type="non-terminal residue" evidence="1">
    <location>
        <position position="48"/>
    </location>
</feature>
<protein>
    <submittedName>
        <fullName evidence="1">Uncharacterized protein</fullName>
    </submittedName>
</protein>
<organism evidence="1 2">
    <name type="scientific">Gossypium laxum</name>
    <dbReference type="NCBI Taxonomy" id="34288"/>
    <lineage>
        <taxon>Eukaryota</taxon>
        <taxon>Viridiplantae</taxon>
        <taxon>Streptophyta</taxon>
        <taxon>Embryophyta</taxon>
        <taxon>Tracheophyta</taxon>
        <taxon>Spermatophyta</taxon>
        <taxon>Magnoliopsida</taxon>
        <taxon>eudicotyledons</taxon>
        <taxon>Gunneridae</taxon>
        <taxon>Pentapetalae</taxon>
        <taxon>rosids</taxon>
        <taxon>malvids</taxon>
        <taxon>Malvales</taxon>
        <taxon>Malvaceae</taxon>
        <taxon>Malvoideae</taxon>
        <taxon>Gossypium</taxon>
    </lineage>
</organism>
<reference evidence="1 2" key="1">
    <citation type="journal article" date="2019" name="Genome Biol. Evol.">
        <title>Insights into the evolution of the New World diploid cottons (Gossypium, subgenus Houzingenia) based on genome sequencing.</title>
        <authorList>
            <person name="Grover C.E."/>
            <person name="Arick M.A. 2nd"/>
            <person name="Thrash A."/>
            <person name="Conover J.L."/>
            <person name="Sanders W.S."/>
            <person name="Peterson D.G."/>
            <person name="Frelichowski J.E."/>
            <person name="Scheffler J.A."/>
            <person name="Scheffler B.E."/>
            <person name="Wendel J.F."/>
        </authorList>
    </citation>
    <scope>NUCLEOTIDE SEQUENCE [LARGE SCALE GENOMIC DNA]</scope>
    <source>
        <strain evidence="1">4</strain>
        <tissue evidence="1">Leaf</tissue>
    </source>
</reference>